<feature type="domain" description="SUI1" evidence="3">
    <location>
        <begin position="479"/>
        <end position="554"/>
    </location>
</feature>
<dbReference type="EMBL" id="AMQM01005794">
    <property type="status" value="NOT_ANNOTATED_CDS"/>
    <property type="molecule type" value="Genomic_DNA"/>
</dbReference>
<dbReference type="FunFam" id="3.30.780.10:FF:000008">
    <property type="entry name" value="eukaryotic translation initiation factor 2D"/>
    <property type="match status" value="1"/>
</dbReference>
<dbReference type="Pfam" id="PF17832">
    <property type="entry name" value="Pre-PUA"/>
    <property type="match status" value="1"/>
</dbReference>
<protein>
    <recommendedName>
        <fullName evidence="3">SUI1 domain-containing protein</fullName>
    </recommendedName>
</protein>
<dbReference type="PANTHER" id="PTHR12217">
    <property type="entry name" value="EUKARYOTIC TRANSLATION INITIATION FACTOR 2D"/>
    <property type="match status" value="1"/>
</dbReference>
<dbReference type="KEGG" id="hro:HELRODRAFT_113630"/>
<dbReference type="OMA" id="MFLKPYR"/>
<accession>T1EFU4</accession>
<dbReference type="FunCoup" id="T1EFU4">
    <property type="interactions" value="990"/>
</dbReference>
<dbReference type="PROSITE" id="PS50890">
    <property type="entry name" value="PUA"/>
    <property type="match status" value="1"/>
</dbReference>
<dbReference type="InterPro" id="IPR001950">
    <property type="entry name" value="SUI1"/>
</dbReference>
<evidence type="ECO:0000256" key="2">
    <source>
        <dbReference type="SAM" id="MobiDB-lite"/>
    </source>
</evidence>
<dbReference type="PROSITE" id="PS50296">
    <property type="entry name" value="SUI1"/>
    <property type="match status" value="1"/>
</dbReference>
<dbReference type="CDD" id="cd11610">
    <property type="entry name" value="eIF2D_N"/>
    <property type="match status" value="1"/>
</dbReference>
<keyword evidence="1" id="KW-0963">Cytoplasm</keyword>
<dbReference type="Pfam" id="PF25304">
    <property type="entry name" value="WHD_eIF2D"/>
    <property type="match status" value="1"/>
</dbReference>
<name>T1EFU4_HELRO</name>
<dbReference type="InterPro" id="IPR036877">
    <property type="entry name" value="SUI1_dom_sf"/>
</dbReference>
<dbReference type="EMBL" id="KB097106">
    <property type="protein sequence ID" value="ESN99503.1"/>
    <property type="molecule type" value="Genomic_DNA"/>
</dbReference>
<evidence type="ECO:0000313" key="4">
    <source>
        <dbReference type="EMBL" id="ESN99503.1"/>
    </source>
</evidence>
<dbReference type="Proteomes" id="UP000015101">
    <property type="component" value="Unassembled WGS sequence"/>
</dbReference>
<evidence type="ECO:0000313" key="5">
    <source>
        <dbReference type="EnsemblMetazoa" id="HelroP113630"/>
    </source>
</evidence>
<dbReference type="Pfam" id="PF01253">
    <property type="entry name" value="SUI1"/>
    <property type="match status" value="1"/>
</dbReference>
<gene>
    <name evidence="5" type="primary">20195446</name>
    <name evidence="4" type="ORF">HELRODRAFT_113630</name>
</gene>
<dbReference type="STRING" id="6412.T1EFU4"/>
<dbReference type="RefSeq" id="XP_009022285.1">
    <property type="nucleotide sequence ID" value="XM_009024037.1"/>
</dbReference>
<dbReference type="SUPFAM" id="SSF88697">
    <property type="entry name" value="PUA domain-like"/>
    <property type="match status" value="1"/>
</dbReference>
<dbReference type="Pfam" id="PF26292">
    <property type="entry name" value="PUA_elF2D"/>
    <property type="match status" value="1"/>
</dbReference>
<keyword evidence="6" id="KW-1185">Reference proteome</keyword>
<dbReference type="Pfam" id="PF26291">
    <property type="entry name" value="SWIB_eIF2D"/>
    <property type="match status" value="1"/>
</dbReference>
<evidence type="ECO:0000259" key="3">
    <source>
        <dbReference type="PROSITE" id="PS50296"/>
    </source>
</evidence>
<evidence type="ECO:0000256" key="1">
    <source>
        <dbReference type="ARBA" id="ARBA00022490"/>
    </source>
</evidence>
<dbReference type="InterPro" id="IPR058886">
    <property type="entry name" value="SWIB_eIF2D"/>
</dbReference>
<proteinExistence type="predicted"/>
<feature type="region of interest" description="Disordered" evidence="2">
    <location>
        <begin position="184"/>
        <end position="206"/>
    </location>
</feature>
<dbReference type="GeneID" id="20195446"/>
<dbReference type="AlphaFoldDB" id="T1EFU4"/>
<dbReference type="Gene3D" id="3.30.780.10">
    <property type="entry name" value="SUI1-like domain"/>
    <property type="match status" value="1"/>
</dbReference>
<organism evidence="5 6">
    <name type="scientific">Helobdella robusta</name>
    <name type="common">Californian leech</name>
    <dbReference type="NCBI Taxonomy" id="6412"/>
    <lineage>
        <taxon>Eukaryota</taxon>
        <taxon>Metazoa</taxon>
        <taxon>Spiralia</taxon>
        <taxon>Lophotrochozoa</taxon>
        <taxon>Annelida</taxon>
        <taxon>Clitellata</taxon>
        <taxon>Hirudinea</taxon>
        <taxon>Rhynchobdellida</taxon>
        <taxon>Glossiphoniidae</taxon>
        <taxon>Helobdella</taxon>
    </lineage>
</organism>
<dbReference type="GO" id="GO:0001731">
    <property type="term" value="P:formation of translation preinitiation complex"/>
    <property type="evidence" value="ECO:0000318"/>
    <property type="project" value="GO_Central"/>
</dbReference>
<evidence type="ECO:0000313" key="6">
    <source>
        <dbReference type="Proteomes" id="UP000015101"/>
    </source>
</evidence>
<dbReference type="FunFam" id="3.10.400.20:FF:000002">
    <property type="entry name" value="Eukaryotic translation initiation factor 2D"/>
    <property type="match status" value="1"/>
</dbReference>
<dbReference type="InterPro" id="IPR039757">
    <property type="entry name" value="EIF2D"/>
</dbReference>
<dbReference type="PANTHER" id="PTHR12217:SF4">
    <property type="entry name" value="EUKARYOTIC TRANSLATION INITIATION FACTOR 2D"/>
    <property type="match status" value="1"/>
</dbReference>
<dbReference type="InterPro" id="IPR048248">
    <property type="entry name" value="PUA_eIF2d-like"/>
</dbReference>
<dbReference type="eggNOG" id="KOG2522">
    <property type="taxonomic scope" value="Eukaryota"/>
</dbReference>
<dbReference type="InParanoid" id="T1EFU4"/>
<dbReference type="InterPro" id="IPR057429">
    <property type="entry name" value="WH_eIF2D"/>
</dbReference>
<dbReference type="SUPFAM" id="SSF55159">
    <property type="entry name" value="eIF1-like"/>
    <property type="match status" value="1"/>
</dbReference>
<dbReference type="OrthoDB" id="199771at2759"/>
<reference evidence="6" key="1">
    <citation type="submission" date="2012-12" db="EMBL/GenBank/DDBJ databases">
        <authorList>
            <person name="Hellsten U."/>
            <person name="Grimwood J."/>
            <person name="Chapman J.A."/>
            <person name="Shapiro H."/>
            <person name="Aerts A."/>
            <person name="Otillar R.P."/>
            <person name="Terry A.Y."/>
            <person name="Boore J.L."/>
            <person name="Simakov O."/>
            <person name="Marletaz F."/>
            <person name="Cho S.-J."/>
            <person name="Edsinger-Gonzales E."/>
            <person name="Havlak P."/>
            <person name="Kuo D.-H."/>
            <person name="Larsson T."/>
            <person name="Lv J."/>
            <person name="Arendt D."/>
            <person name="Savage R."/>
            <person name="Osoegawa K."/>
            <person name="de Jong P."/>
            <person name="Lindberg D.R."/>
            <person name="Seaver E.C."/>
            <person name="Weisblat D.A."/>
            <person name="Putnam N.H."/>
            <person name="Grigoriev I.V."/>
            <person name="Rokhsar D.S."/>
        </authorList>
    </citation>
    <scope>NUCLEOTIDE SEQUENCE</scope>
</reference>
<dbReference type="HOGENOM" id="CLU_012487_2_0_1"/>
<dbReference type="CDD" id="cd21156">
    <property type="entry name" value="PUA_eIF2d-like"/>
    <property type="match status" value="1"/>
</dbReference>
<dbReference type="InterPro" id="IPR015947">
    <property type="entry name" value="PUA-like_sf"/>
</dbReference>
<reference evidence="4 6" key="2">
    <citation type="journal article" date="2013" name="Nature">
        <title>Insights into bilaterian evolution from three spiralian genomes.</title>
        <authorList>
            <person name="Simakov O."/>
            <person name="Marletaz F."/>
            <person name="Cho S.J."/>
            <person name="Edsinger-Gonzales E."/>
            <person name="Havlak P."/>
            <person name="Hellsten U."/>
            <person name="Kuo D.H."/>
            <person name="Larsson T."/>
            <person name="Lv J."/>
            <person name="Arendt D."/>
            <person name="Savage R."/>
            <person name="Osoegawa K."/>
            <person name="de Jong P."/>
            <person name="Grimwood J."/>
            <person name="Chapman J.A."/>
            <person name="Shapiro H."/>
            <person name="Aerts A."/>
            <person name="Otillar R.P."/>
            <person name="Terry A.Y."/>
            <person name="Boore J.L."/>
            <person name="Grigoriev I.V."/>
            <person name="Lindberg D.R."/>
            <person name="Seaver E.C."/>
            <person name="Weisblat D.A."/>
            <person name="Putnam N.H."/>
            <person name="Rokhsar D.S."/>
        </authorList>
    </citation>
    <scope>NUCLEOTIDE SEQUENCE</scope>
</reference>
<dbReference type="CTD" id="20195446"/>
<dbReference type="InterPro" id="IPR041366">
    <property type="entry name" value="Pre-PUA"/>
</dbReference>
<sequence length="556" mass="62862">MFQKPFKVKSNNIVKKSEKKKIHDELRQYNPKLSIETLQDLLPLKEDVSVIKLCTYSQDIVTVYSHKKNPTFFVVNKLVLPTVYAMWKHPDLVISFETHASVNSKLKGGADLMLPGVIVPKNGFKPFTNGQPCSVRVTGSKASVAVGKTALDSYSIERENVRTGKLVNIMHTFEDHLWELGDKSSPPVINNNEGDDDELTNDDKSDNVKLGASNILQSVSTRLSDERKDVRDDNKRENIYKDVGDVVSGGKNAHSDFASMDDLLKQCFLSAIILYGKKIQLPILYSTFYGRYVMKCCPDDKCLDVKKTTYKKASTFLSYMQEEELIIVEETNRGVESIMSIDFDHDMLRTFEIPSWANERKEIGSSSSADQYDIEYTPPEITTVYRVTTPLLFQKGDSLSMADLRGHITKYVRDNQLNEGRNVQLDEKLSAVALNKNEYAPVLSWAELIDRIVDKMTVCHKVVFPNQEPSIRTGYPKKIIFNVSKKGSNKKITVVKNLELYGLDVENLVSVIQKMISCSVKLQPSDDKDSSGNRNLQVQGNQIHIIRNLLIGQYCC</sequence>
<dbReference type="Gene3D" id="3.10.400.20">
    <property type="match status" value="1"/>
</dbReference>
<dbReference type="GO" id="GO:0003743">
    <property type="term" value="F:translation initiation factor activity"/>
    <property type="evidence" value="ECO:0000318"/>
    <property type="project" value="GO_Central"/>
</dbReference>
<reference evidence="5" key="3">
    <citation type="submission" date="2015-06" db="UniProtKB">
        <authorList>
            <consortium name="EnsemblMetazoa"/>
        </authorList>
    </citation>
    <scope>IDENTIFICATION</scope>
</reference>
<dbReference type="EnsemblMetazoa" id="HelroT113630">
    <property type="protein sequence ID" value="HelroP113630"/>
    <property type="gene ID" value="HelroG113630"/>
</dbReference>
<dbReference type="InterPro" id="IPR048247">
    <property type="entry name" value="eIF2D_N"/>
</dbReference>